<organism evidence="1 2">
    <name type="scientific">Candidatus Arcanibacter lacustris</name>
    <dbReference type="NCBI Taxonomy" id="1607817"/>
    <lineage>
        <taxon>Bacteria</taxon>
        <taxon>Pseudomonadati</taxon>
        <taxon>Pseudomonadota</taxon>
        <taxon>Alphaproteobacteria</taxon>
        <taxon>Rickettsiales</taxon>
        <taxon>Candidatus Arcanibacter</taxon>
    </lineage>
</organism>
<reference evidence="1 2" key="1">
    <citation type="submission" date="2015-02" db="EMBL/GenBank/DDBJ databases">
        <title>Single cell genomics of a rare environmental alphaproteobacterium provides unique insights into Rickettsiaceae evolution.</title>
        <authorList>
            <person name="Martijn J."/>
            <person name="Schulz F."/>
            <person name="Zaremba-Niedzwiedzka K."/>
            <person name="Viklund J."/>
            <person name="Stepanauskas R."/>
            <person name="Andersson S.G.E."/>
            <person name="Horn M."/>
            <person name="Guy L."/>
            <person name="Ettema T.J.G."/>
        </authorList>
    </citation>
    <scope>NUCLEOTIDE SEQUENCE [LARGE SCALE GENOMIC DNA]</scope>
    <source>
        <strain evidence="1 2">SCGC AAA041-L04</strain>
    </source>
</reference>
<proteinExistence type="predicted"/>
<dbReference type="SUPFAM" id="SSF102400">
    <property type="entry name" value="DNA polymerase III chi subunit"/>
    <property type="match status" value="1"/>
</dbReference>
<dbReference type="GO" id="GO:0003887">
    <property type="term" value="F:DNA-directed DNA polymerase activity"/>
    <property type="evidence" value="ECO:0007669"/>
    <property type="project" value="InterPro"/>
</dbReference>
<dbReference type="EMBL" id="JYHA01000029">
    <property type="protein sequence ID" value="KKB96712.1"/>
    <property type="molecule type" value="Genomic_DNA"/>
</dbReference>
<dbReference type="GO" id="GO:0003677">
    <property type="term" value="F:DNA binding"/>
    <property type="evidence" value="ECO:0007669"/>
    <property type="project" value="InterPro"/>
</dbReference>
<name>A0A0F5MRN5_9RICK</name>
<comment type="caution">
    <text evidence="1">The sequence shown here is derived from an EMBL/GenBank/DDBJ whole genome shotgun (WGS) entry which is preliminary data.</text>
</comment>
<dbReference type="Pfam" id="PF04364">
    <property type="entry name" value="DNA_pol3_chi"/>
    <property type="match status" value="1"/>
</dbReference>
<dbReference type="AlphaFoldDB" id="A0A0F5MRN5"/>
<evidence type="ECO:0000313" key="2">
    <source>
        <dbReference type="Proteomes" id="UP000033358"/>
    </source>
</evidence>
<dbReference type="PANTHER" id="PTHR38767">
    <property type="entry name" value="DNA POLYMERASE III SUBUNIT CHI"/>
    <property type="match status" value="1"/>
</dbReference>
<dbReference type="NCBIfam" id="NF004347">
    <property type="entry name" value="PRK05728.1-4"/>
    <property type="match status" value="1"/>
</dbReference>
<accession>A0A0F5MRN5</accession>
<sequence>MTEVIFYHLSASTMEKAAPRLLEKIVEADNRAILYLENDEQISKYNDLLWTFGSRSFLAHGCDKDPFPHLQPIFLTKDQSNPNNANIVITLSGIEIPHINDFAKSIDIFDGNDNEQLEAARARYKKYKQNGFSLTYWKQDEAGSWQKG</sequence>
<dbReference type="GO" id="GO:0032298">
    <property type="term" value="P:positive regulation of DNA-templated DNA replication initiation"/>
    <property type="evidence" value="ECO:0007669"/>
    <property type="project" value="TreeGrafter"/>
</dbReference>
<dbReference type="InterPro" id="IPR007459">
    <property type="entry name" value="DNA_pol3_chi"/>
</dbReference>
<dbReference type="Proteomes" id="UP000033358">
    <property type="component" value="Unassembled WGS sequence"/>
</dbReference>
<dbReference type="PANTHER" id="PTHR38767:SF1">
    <property type="entry name" value="DNA POLYMERASE III SUBUNIT CHI"/>
    <property type="match status" value="1"/>
</dbReference>
<evidence type="ECO:0000313" key="1">
    <source>
        <dbReference type="EMBL" id="KKB96712.1"/>
    </source>
</evidence>
<dbReference type="InterPro" id="IPR036768">
    <property type="entry name" value="PolIII_chi_sf"/>
</dbReference>
<dbReference type="GO" id="GO:0006260">
    <property type="term" value="P:DNA replication"/>
    <property type="evidence" value="ECO:0007669"/>
    <property type="project" value="InterPro"/>
</dbReference>
<keyword evidence="2" id="KW-1185">Reference proteome</keyword>
<protein>
    <submittedName>
        <fullName evidence="1">DNA polymerase III subunit chi</fullName>
    </submittedName>
</protein>
<dbReference type="Gene3D" id="3.40.50.10110">
    <property type="entry name" value="DNA polymerase III subunit chi"/>
    <property type="match status" value="1"/>
</dbReference>
<gene>
    <name evidence="1" type="ORF">SZ25_00206</name>
</gene>